<protein>
    <recommendedName>
        <fullName evidence="2">DUF192 domain-containing protein</fullName>
    </recommendedName>
</protein>
<proteinExistence type="predicted"/>
<sequence>MFTGSEDNSNNEVSTYSHRQFDFKKEGELTFQTSEGKFISKIDIEIADDMVERAVGLMYRESLEFNQGMLFIFPTEEYQSFWMRNTMIPLDIIFVNKKMEIVTIHRNTTPFSEKAYPSTEPSIYVVEVNAGYTDKFEIEEGDKINWRVN</sequence>
<dbReference type="AlphaFoldDB" id="A0A0W8FY04"/>
<dbReference type="EMBL" id="LNQE01000596">
    <property type="protein sequence ID" value="KUG25803.1"/>
    <property type="molecule type" value="Genomic_DNA"/>
</dbReference>
<gene>
    <name evidence="1" type="ORF">ASZ90_004363</name>
</gene>
<dbReference type="Gene3D" id="2.60.120.1140">
    <property type="entry name" value="Protein of unknown function DUF192"/>
    <property type="match status" value="1"/>
</dbReference>
<dbReference type="PANTHER" id="PTHR37953">
    <property type="entry name" value="UPF0127 PROTEIN MJ1496"/>
    <property type="match status" value="1"/>
</dbReference>
<dbReference type="Pfam" id="PF02643">
    <property type="entry name" value="DUF192"/>
    <property type="match status" value="1"/>
</dbReference>
<dbReference type="InterPro" id="IPR003795">
    <property type="entry name" value="DUF192"/>
</dbReference>
<reference evidence="1" key="1">
    <citation type="journal article" date="2015" name="Proc. Natl. Acad. Sci. U.S.A.">
        <title>Networks of energetic and metabolic interactions define dynamics in microbial communities.</title>
        <authorList>
            <person name="Embree M."/>
            <person name="Liu J.K."/>
            <person name="Al-Bassam M.M."/>
            <person name="Zengler K."/>
        </authorList>
    </citation>
    <scope>NUCLEOTIDE SEQUENCE</scope>
</reference>
<dbReference type="PANTHER" id="PTHR37953:SF1">
    <property type="entry name" value="UPF0127 PROTEIN MJ1496"/>
    <property type="match status" value="1"/>
</dbReference>
<evidence type="ECO:0008006" key="2">
    <source>
        <dbReference type="Google" id="ProtNLM"/>
    </source>
</evidence>
<comment type="caution">
    <text evidence="1">The sequence shown here is derived from an EMBL/GenBank/DDBJ whole genome shotgun (WGS) entry which is preliminary data.</text>
</comment>
<evidence type="ECO:0000313" key="1">
    <source>
        <dbReference type="EMBL" id="KUG25803.1"/>
    </source>
</evidence>
<name>A0A0W8FY04_9ZZZZ</name>
<organism evidence="1">
    <name type="scientific">hydrocarbon metagenome</name>
    <dbReference type="NCBI Taxonomy" id="938273"/>
    <lineage>
        <taxon>unclassified sequences</taxon>
        <taxon>metagenomes</taxon>
        <taxon>ecological metagenomes</taxon>
    </lineage>
</organism>
<dbReference type="InterPro" id="IPR038695">
    <property type="entry name" value="Saro_0823-like_sf"/>
</dbReference>
<accession>A0A0W8FY04</accession>